<protein>
    <submittedName>
        <fullName evidence="7">AraC family transcriptional regulator</fullName>
    </submittedName>
    <submittedName>
        <fullName evidence="8">Helix-turn-helix transcriptional regulator</fullName>
    </submittedName>
</protein>
<proteinExistence type="predicted"/>
<name>A0AAP9ZBN4_9GAMM</name>
<dbReference type="PANTHER" id="PTHR43280:SF29">
    <property type="entry name" value="ARAC-FAMILY TRANSCRIPTIONAL REGULATOR"/>
    <property type="match status" value="1"/>
</dbReference>
<feature type="compositionally biased region" description="Basic and acidic residues" evidence="4">
    <location>
        <begin position="216"/>
        <end position="231"/>
    </location>
</feature>
<dbReference type="GO" id="GO:0003700">
    <property type="term" value="F:DNA-binding transcription factor activity"/>
    <property type="evidence" value="ECO:0007669"/>
    <property type="project" value="InterPro"/>
</dbReference>
<feature type="transmembrane region" description="Helical" evidence="5">
    <location>
        <begin position="32"/>
        <end position="52"/>
    </location>
</feature>
<keyword evidence="2" id="KW-0238">DNA-binding</keyword>
<dbReference type="Proteomes" id="UP001318401">
    <property type="component" value="Unassembled WGS sequence"/>
</dbReference>
<feature type="transmembrane region" description="Helical" evidence="5">
    <location>
        <begin position="6"/>
        <end position="23"/>
    </location>
</feature>
<evidence type="ECO:0000259" key="6">
    <source>
        <dbReference type="PROSITE" id="PS01124"/>
    </source>
</evidence>
<dbReference type="InterPro" id="IPR009057">
    <property type="entry name" value="Homeodomain-like_sf"/>
</dbReference>
<dbReference type="EMBL" id="QDKN01000007">
    <property type="protein sequence ID" value="NPT31874.1"/>
    <property type="molecule type" value="Genomic_DNA"/>
</dbReference>
<feature type="domain" description="HTH araC/xylS-type" evidence="6">
    <location>
        <begin position="255"/>
        <end position="360"/>
    </location>
</feature>
<accession>A0AAP9ZBN4</accession>
<dbReference type="KEGG" id="hvn:EI420_15945"/>
<dbReference type="Proteomes" id="UP000663479">
    <property type="component" value="Chromosome"/>
</dbReference>
<keyword evidence="1" id="KW-0805">Transcription regulation</keyword>
<gene>
    <name evidence="7" type="ORF">DDR56_15030</name>
    <name evidence="8" type="ORF">JDS37_14760</name>
</gene>
<keyword evidence="5" id="KW-1133">Transmembrane helix</keyword>
<dbReference type="Pfam" id="PF12833">
    <property type="entry name" value="HTH_18"/>
    <property type="match status" value="1"/>
</dbReference>
<evidence type="ECO:0000256" key="1">
    <source>
        <dbReference type="ARBA" id="ARBA00023015"/>
    </source>
</evidence>
<evidence type="ECO:0000313" key="10">
    <source>
        <dbReference type="Proteomes" id="UP001318401"/>
    </source>
</evidence>
<dbReference type="AlphaFoldDB" id="A0AAP9ZBN4"/>
<evidence type="ECO:0000313" key="7">
    <source>
        <dbReference type="EMBL" id="NPT31874.1"/>
    </source>
</evidence>
<evidence type="ECO:0000256" key="5">
    <source>
        <dbReference type="SAM" id="Phobius"/>
    </source>
</evidence>
<feature type="transmembrane region" description="Helical" evidence="5">
    <location>
        <begin position="112"/>
        <end position="130"/>
    </location>
</feature>
<evidence type="ECO:0000256" key="2">
    <source>
        <dbReference type="ARBA" id="ARBA00023125"/>
    </source>
</evidence>
<reference evidence="7 10" key="1">
    <citation type="submission" date="2018-04" db="EMBL/GenBank/DDBJ databases">
        <authorList>
            <person name="Li G."/>
            <person name="Du W."/>
            <person name="Bai Y."/>
        </authorList>
    </citation>
    <scope>NUCLEOTIDE SEQUENCE [LARGE SCALE GENOMIC DNA]</scope>
    <source>
        <strain evidence="7 10">YYYZ-3</strain>
    </source>
</reference>
<feature type="transmembrane region" description="Helical" evidence="5">
    <location>
        <begin position="88"/>
        <end position="106"/>
    </location>
</feature>
<keyword evidence="5" id="KW-0812">Transmembrane</keyword>
<dbReference type="SMART" id="SM00342">
    <property type="entry name" value="HTH_ARAC"/>
    <property type="match status" value="1"/>
</dbReference>
<dbReference type="PROSITE" id="PS01124">
    <property type="entry name" value="HTH_ARAC_FAMILY_2"/>
    <property type="match status" value="1"/>
</dbReference>
<evidence type="ECO:0000313" key="9">
    <source>
        <dbReference type="Proteomes" id="UP000663479"/>
    </source>
</evidence>
<reference evidence="8" key="2">
    <citation type="submission" date="2020-12" db="EMBL/GenBank/DDBJ databases">
        <title>Genome reconstruction of Halomonas venusta strain DSM 4743.</title>
        <authorList>
            <person name="Aguirre-Garrido J.F."/>
            <person name="Hernandez-Soto L.M."/>
            <person name="Martinez-Abarca F."/>
        </authorList>
    </citation>
    <scope>NUCLEOTIDE SEQUENCE</scope>
    <source>
        <strain evidence="8">4743</strain>
    </source>
</reference>
<keyword evidence="5" id="KW-0472">Membrane</keyword>
<dbReference type="GO" id="GO:0043565">
    <property type="term" value="F:sequence-specific DNA binding"/>
    <property type="evidence" value="ECO:0007669"/>
    <property type="project" value="InterPro"/>
</dbReference>
<keyword evidence="3" id="KW-0804">Transcription</keyword>
<organism evidence="8 9">
    <name type="scientific">Vreelandella venusta</name>
    <dbReference type="NCBI Taxonomy" id="44935"/>
    <lineage>
        <taxon>Bacteria</taxon>
        <taxon>Pseudomonadati</taxon>
        <taxon>Pseudomonadota</taxon>
        <taxon>Gammaproteobacteria</taxon>
        <taxon>Oceanospirillales</taxon>
        <taxon>Halomonadaceae</taxon>
        <taxon>Vreelandella</taxon>
    </lineage>
</organism>
<dbReference type="Gene3D" id="1.10.10.60">
    <property type="entry name" value="Homeodomain-like"/>
    <property type="match status" value="1"/>
</dbReference>
<feature type="transmembrane region" description="Helical" evidence="5">
    <location>
        <begin position="176"/>
        <end position="202"/>
    </location>
</feature>
<evidence type="ECO:0000313" key="8">
    <source>
        <dbReference type="EMBL" id="QRL02548.1"/>
    </source>
</evidence>
<feature type="transmembrane region" description="Helical" evidence="5">
    <location>
        <begin position="58"/>
        <end position="76"/>
    </location>
</feature>
<sequence>MIAIPLPFVVALLLSILAVLLFMRREESTPSAFVFIALCALTTTVVGLRWTFDWPLLRLFQPILASCIPVTAWYCFSSAHQRYRLPIWHVIPPVLVTLGSLTYPFWRPPLDPALTLLYVGYGIALIHASFKTSLPPEQVRFSDIDKALKAERMAGVMLLMSACIDGALVVDFEFFAGAHALTILTIGHAVLLPILAIAVIMVSLSIAPRINETPSQDDKEAPAAVPKDKSHNQLNDDGEEGLNAANLNATNLNVSNIVNKIDVLLSTQEVFLDPDLNLDRLARKACIPARQISAAINQVYGRNVSQVVNEYRIERAKILLTTTDSSITQIYLDSGFQTKSNFNREFSRVTGQTPSAFRREAAGKDTT</sequence>
<evidence type="ECO:0000256" key="4">
    <source>
        <dbReference type="SAM" id="MobiDB-lite"/>
    </source>
</evidence>
<dbReference type="SUPFAM" id="SSF46689">
    <property type="entry name" value="Homeodomain-like"/>
    <property type="match status" value="1"/>
</dbReference>
<dbReference type="RefSeq" id="WP_125751067.1">
    <property type="nucleotide sequence ID" value="NZ_BJUL01000001.1"/>
</dbReference>
<keyword evidence="10" id="KW-1185">Reference proteome</keyword>
<dbReference type="EMBL" id="CP066539">
    <property type="protein sequence ID" value="QRL02548.1"/>
    <property type="molecule type" value="Genomic_DNA"/>
</dbReference>
<feature type="transmembrane region" description="Helical" evidence="5">
    <location>
        <begin position="150"/>
        <end position="170"/>
    </location>
</feature>
<dbReference type="InterPro" id="IPR018060">
    <property type="entry name" value="HTH_AraC"/>
</dbReference>
<evidence type="ECO:0000256" key="3">
    <source>
        <dbReference type="ARBA" id="ARBA00023163"/>
    </source>
</evidence>
<feature type="region of interest" description="Disordered" evidence="4">
    <location>
        <begin position="213"/>
        <end position="240"/>
    </location>
</feature>
<dbReference type="PANTHER" id="PTHR43280">
    <property type="entry name" value="ARAC-FAMILY TRANSCRIPTIONAL REGULATOR"/>
    <property type="match status" value="1"/>
</dbReference>